<organism evidence="1 2">
    <name type="scientific">Haliovirga abyssi</name>
    <dbReference type="NCBI Taxonomy" id="2996794"/>
    <lineage>
        <taxon>Bacteria</taxon>
        <taxon>Fusobacteriati</taxon>
        <taxon>Fusobacteriota</taxon>
        <taxon>Fusobacteriia</taxon>
        <taxon>Fusobacteriales</taxon>
        <taxon>Haliovirgaceae</taxon>
        <taxon>Haliovirga</taxon>
    </lineage>
</organism>
<accession>A0AAU9DXD3</accession>
<evidence type="ECO:0000313" key="1">
    <source>
        <dbReference type="EMBL" id="BDU51091.1"/>
    </source>
</evidence>
<proteinExistence type="predicted"/>
<dbReference type="EMBL" id="AP027059">
    <property type="protein sequence ID" value="BDU51091.1"/>
    <property type="molecule type" value="Genomic_DNA"/>
</dbReference>
<name>A0AAU9DXD3_9FUSO</name>
<dbReference type="AlphaFoldDB" id="A0AAU9DXD3"/>
<dbReference type="KEGG" id="haby:HLVA_16600"/>
<gene>
    <name evidence="1" type="ORF">HLVA_16600</name>
</gene>
<dbReference type="RefSeq" id="WP_307903933.1">
    <property type="nucleotide sequence ID" value="NZ_AP027059.1"/>
</dbReference>
<sequence length="352" mass="40596">MSNFLRVKSKFLISTQTKQHELMSKLKKGEITKAKVIEVGKNNKILINIKGTEVRATTKRQLTKGDIIKLTVENISAEKIEVAILENDEESKTAELVPMKEKLNSKANVLKLKSDINIISREKGEILKQNDVEKIIKNFNKLKDKFPNSKSLLKSLVTLVKNGLEINSDNLKNIYSYYNGDINEKLKDIKKETTKEEVAKKIKQMLSESKDGDSSFKKGLNIINNLNKLNEKNIIEFMFLSEMMKTPAKIEVKYENSNSEDAENSDKKNSYYLKINLELENSGKVTIKIKNWNKYLDIDFFIQNINMKDEYMSKIKELKEKIEKMGYFVGGLRIQKIEDEKIIINKGVNLKI</sequence>
<evidence type="ECO:0000313" key="2">
    <source>
        <dbReference type="Proteomes" id="UP001321582"/>
    </source>
</evidence>
<dbReference type="Proteomes" id="UP001321582">
    <property type="component" value="Chromosome"/>
</dbReference>
<protein>
    <recommendedName>
        <fullName evidence="3">Flagellar hook-length control protein FliK</fullName>
    </recommendedName>
</protein>
<reference evidence="1 2" key="1">
    <citation type="submission" date="2022-11" db="EMBL/GenBank/DDBJ databases">
        <title>Haliovirga abyssi gen. nov., sp. nov., a mesophilic fermentative bacterium isolated from the Iheya North hydrothermal field and the proposal of Haliovirgaceae fam. nov.</title>
        <authorList>
            <person name="Miyazaki U."/>
            <person name="Tame A."/>
            <person name="Miyazaki J."/>
            <person name="Takai K."/>
            <person name="Sawayama S."/>
            <person name="Kitajima M."/>
            <person name="Okamoto A."/>
            <person name="Nakagawa S."/>
        </authorList>
    </citation>
    <scope>NUCLEOTIDE SEQUENCE [LARGE SCALE GENOMIC DNA]</scope>
    <source>
        <strain evidence="1 2">IC12</strain>
    </source>
</reference>
<keyword evidence="2" id="KW-1185">Reference proteome</keyword>
<evidence type="ECO:0008006" key="3">
    <source>
        <dbReference type="Google" id="ProtNLM"/>
    </source>
</evidence>